<evidence type="ECO:0000313" key="1">
    <source>
        <dbReference type="EMBL" id="RVW34897.1"/>
    </source>
</evidence>
<dbReference type="Proteomes" id="UP000288805">
    <property type="component" value="Unassembled WGS sequence"/>
</dbReference>
<gene>
    <name evidence="2" type="ORF">CK203_036569</name>
    <name evidence="1" type="ORF">CK203_113021</name>
</gene>
<dbReference type="EMBL" id="QGNW01000159">
    <property type="protein sequence ID" value="RVW89980.1"/>
    <property type="molecule type" value="Genomic_DNA"/>
</dbReference>
<accession>A0A438DHE2</accession>
<organism evidence="1 3">
    <name type="scientific">Vitis vinifera</name>
    <name type="common">Grape</name>
    <dbReference type="NCBI Taxonomy" id="29760"/>
    <lineage>
        <taxon>Eukaryota</taxon>
        <taxon>Viridiplantae</taxon>
        <taxon>Streptophyta</taxon>
        <taxon>Embryophyta</taxon>
        <taxon>Tracheophyta</taxon>
        <taxon>Spermatophyta</taxon>
        <taxon>Magnoliopsida</taxon>
        <taxon>eudicotyledons</taxon>
        <taxon>Gunneridae</taxon>
        <taxon>Pentapetalae</taxon>
        <taxon>rosids</taxon>
        <taxon>Vitales</taxon>
        <taxon>Vitaceae</taxon>
        <taxon>Viteae</taxon>
        <taxon>Vitis</taxon>
    </lineage>
</organism>
<evidence type="ECO:0000313" key="2">
    <source>
        <dbReference type="EMBL" id="RVW89980.1"/>
    </source>
</evidence>
<protein>
    <submittedName>
        <fullName evidence="1">Uncharacterized protein</fullName>
    </submittedName>
</protein>
<dbReference type="AlphaFoldDB" id="A0A438DHE2"/>
<reference evidence="1 3" key="1">
    <citation type="journal article" date="2018" name="PLoS Genet.">
        <title>Population sequencing reveals clonal diversity and ancestral inbreeding in the grapevine cultivar Chardonnay.</title>
        <authorList>
            <person name="Roach M.J."/>
            <person name="Johnson D.L."/>
            <person name="Bohlmann J."/>
            <person name="van Vuuren H.J."/>
            <person name="Jones S.J."/>
            <person name="Pretorius I.S."/>
            <person name="Schmidt S.A."/>
            <person name="Borneman A.R."/>
        </authorList>
    </citation>
    <scope>NUCLEOTIDE SEQUENCE [LARGE SCALE GENOMIC DNA]</scope>
    <source>
        <strain evidence="3">cv. Chardonnay</strain>
        <strain evidence="1">I10V1</strain>
        <tissue evidence="1">Leaf</tissue>
    </source>
</reference>
<name>A0A438DHE2_VITVI</name>
<proteinExistence type="predicted"/>
<sequence length="69" mass="7929">MPEEESKHNREGLIPRNPFCPLGFHVRCDVKEYHQKSGEKIAAGTCILILAVRKYLLLIESRLKKAQKP</sequence>
<evidence type="ECO:0000313" key="3">
    <source>
        <dbReference type="Proteomes" id="UP000288805"/>
    </source>
</evidence>
<dbReference type="EMBL" id="QGNW01001621">
    <property type="protein sequence ID" value="RVW34897.1"/>
    <property type="molecule type" value="Genomic_DNA"/>
</dbReference>
<comment type="caution">
    <text evidence="1">The sequence shown here is derived from an EMBL/GenBank/DDBJ whole genome shotgun (WGS) entry which is preliminary data.</text>
</comment>